<keyword evidence="1" id="KW-0539">Nucleus</keyword>
<reference evidence="3" key="1">
    <citation type="submission" date="2021-02" db="EMBL/GenBank/DDBJ databases">
        <authorList>
            <person name="Dougan E. K."/>
            <person name="Rhodes N."/>
            <person name="Thang M."/>
            <person name="Chan C."/>
        </authorList>
    </citation>
    <scope>NUCLEOTIDE SEQUENCE</scope>
</reference>
<dbReference type="GO" id="GO:0051539">
    <property type="term" value="F:4 iron, 4 sulfur cluster binding"/>
    <property type="evidence" value="ECO:0007669"/>
    <property type="project" value="UniProtKB-KW"/>
</dbReference>
<dbReference type="Gene3D" id="3.30.420.10">
    <property type="entry name" value="Ribonuclease H-like superfamily/Ribonuclease H"/>
    <property type="match status" value="1"/>
</dbReference>
<dbReference type="OrthoDB" id="445800at2759"/>
<dbReference type="AlphaFoldDB" id="A0A813ED07"/>
<keyword evidence="1" id="KW-0235">DNA replication</keyword>
<evidence type="ECO:0000256" key="2">
    <source>
        <dbReference type="SAM" id="MobiDB-lite"/>
    </source>
</evidence>
<dbReference type="GO" id="GO:0006272">
    <property type="term" value="P:leading strand elongation"/>
    <property type="evidence" value="ECO:0007669"/>
    <property type="project" value="TreeGrafter"/>
</dbReference>
<comment type="subcellular location">
    <subcellularLocation>
        <location evidence="1">Nucleus</location>
    </subcellularLocation>
</comment>
<dbReference type="InterPro" id="IPR012337">
    <property type="entry name" value="RNaseH-like_sf"/>
</dbReference>
<feature type="region of interest" description="Disordered" evidence="2">
    <location>
        <begin position="237"/>
        <end position="256"/>
    </location>
</feature>
<feature type="compositionally biased region" description="Polar residues" evidence="2">
    <location>
        <begin position="237"/>
        <end position="248"/>
    </location>
</feature>
<keyword evidence="1" id="KW-0408">Iron</keyword>
<dbReference type="GO" id="GO:0045004">
    <property type="term" value="P:DNA replication proofreading"/>
    <property type="evidence" value="ECO:0007669"/>
    <property type="project" value="TreeGrafter"/>
</dbReference>
<dbReference type="FunFam" id="3.30.420.10:FF:000217">
    <property type="entry name" value="DNA polymerase epsilon catalytic subunit"/>
    <property type="match status" value="1"/>
</dbReference>
<gene>
    <name evidence="3" type="ORF">PGLA1383_LOCUS14000</name>
</gene>
<comment type="cofactor">
    <cofactor evidence="1">
        <name>[4Fe-4S] cluster</name>
        <dbReference type="ChEBI" id="CHEBI:49883"/>
    </cofactor>
</comment>
<keyword evidence="1" id="KW-0862">Zinc</keyword>
<dbReference type="GO" id="GO:0003677">
    <property type="term" value="F:DNA binding"/>
    <property type="evidence" value="ECO:0007669"/>
    <property type="project" value="UniProtKB-KW"/>
</dbReference>
<organism evidence="3 4">
    <name type="scientific">Polarella glacialis</name>
    <name type="common">Dinoflagellate</name>
    <dbReference type="NCBI Taxonomy" id="89957"/>
    <lineage>
        <taxon>Eukaryota</taxon>
        <taxon>Sar</taxon>
        <taxon>Alveolata</taxon>
        <taxon>Dinophyceae</taxon>
        <taxon>Suessiales</taxon>
        <taxon>Suessiaceae</taxon>
        <taxon>Polarella</taxon>
    </lineage>
</organism>
<accession>A0A813ED07</accession>
<sequence length="292" mass="33361">SGIQKLQGEDYYAGKWIVHLDCFAWVQRDSYLPCGARGLKAVTRYKLKYDPVELDPEDMTPFAKNRPQELAAYSVSDAVATYYLYMKYIHDFIFALCSIIPYGPDDVLRKGSGTLCESLLMNQAFHANVLFPNKHVDPPLEFHEASNRLIEQSSYEGARVECMRVGVYRADIKERFQLEPSAFQTLLNDLKPTVDFYLVEEEKVKIEDVENYDEVIAEITKTLRDLCCPDKVAAQIGRQTQANSSPTKVTDKEPNPDEYDLRLVEYEVVEGSAGINDKKVKKVKKSSYRVIK</sequence>
<keyword evidence="1" id="KW-0239">DNA-directed DNA polymerase</keyword>
<keyword evidence="1" id="KW-0238">DNA-binding</keyword>
<keyword evidence="1" id="KW-0411">Iron-sulfur</keyword>
<evidence type="ECO:0000313" key="3">
    <source>
        <dbReference type="EMBL" id="CAE8595492.1"/>
    </source>
</evidence>
<dbReference type="SUPFAM" id="SSF53098">
    <property type="entry name" value="Ribonuclease H-like"/>
    <property type="match status" value="1"/>
</dbReference>
<dbReference type="GO" id="GO:0006297">
    <property type="term" value="P:nucleotide-excision repair, DNA gap filling"/>
    <property type="evidence" value="ECO:0007669"/>
    <property type="project" value="TreeGrafter"/>
</dbReference>
<comment type="catalytic activity">
    <reaction evidence="1">
        <text>DNA(n) + a 2'-deoxyribonucleoside 5'-triphosphate = DNA(n+1) + diphosphate</text>
        <dbReference type="Rhea" id="RHEA:22508"/>
        <dbReference type="Rhea" id="RHEA-COMP:17339"/>
        <dbReference type="Rhea" id="RHEA-COMP:17340"/>
        <dbReference type="ChEBI" id="CHEBI:33019"/>
        <dbReference type="ChEBI" id="CHEBI:61560"/>
        <dbReference type="ChEBI" id="CHEBI:173112"/>
        <dbReference type="EC" id="2.7.7.7"/>
    </reaction>
</comment>
<dbReference type="EC" id="2.7.7.7" evidence="1"/>
<protein>
    <recommendedName>
        <fullName evidence="1">DNA polymerase epsilon catalytic subunit</fullName>
        <ecNumber evidence="1">2.7.7.7</ecNumber>
    </recommendedName>
</protein>
<dbReference type="GO" id="GO:0008310">
    <property type="term" value="F:single-stranded DNA 3'-5' DNA exonuclease activity"/>
    <property type="evidence" value="ECO:0007669"/>
    <property type="project" value="TreeGrafter"/>
</dbReference>
<dbReference type="GO" id="GO:0008270">
    <property type="term" value="F:zinc ion binding"/>
    <property type="evidence" value="ECO:0007669"/>
    <property type="project" value="UniProtKB-KW"/>
</dbReference>
<comment type="function">
    <text evidence="1">DNA polymerase II participates in chromosomal DNA replication.</text>
</comment>
<feature type="non-terminal residue" evidence="3">
    <location>
        <position position="1"/>
    </location>
</feature>
<evidence type="ECO:0000256" key="1">
    <source>
        <dbReference type="RuleBase" id="RU365029"/>
    </source>
</evidence>
<dbReference type="Proteomes" id="UP000654075">
    <property type="component" value="Unassembled WGS sequence"/>
</dbReference>
<feature type="non-terminal residue" evidence="3">
    <location>
        <position position="292"/>
    </location>
</feature>
<keyword evidence="1" id="KW-0479">Metal-binding</keyword>
<keyword evidence="1" id="KW-0004">4Fe-4S</keyword>
<dbReference type="InterPro" id="IPR036397">
    <property type="entry name" value="RNaseH_sf"/>
</dbReference>
<keyword evidence="1" id="KW-0808">Transferase</keyword>
<proteinExistence type="inferred from homology"/>
<dbReference type="EMBL" id="CAJNNV010007884">
    <property type="protein sequence ID" value="CAE8595492.1"/>
    <property type="molecule type" value="Genomic_DNA"/>
</dbReference>
<evidence type="ECO:0000313" key="4">
    <source>
        <dbReference type="Proteomes" id="UP000654075"/>
    </source>
</evidence>
<dbReference type="GO" id="GO:0006287">
    <property type="term" value="P:base-excision repair, gap-filling"/>
    <property type="evidence" value="ECO:0007669"/>
    <property type="project" value="TreeGrafter"/>
</dbReference>
<comment type="similarity">
    <text evidence="1">Belongs to the DNA polymerase type-B family.</text>
</comment>
<dbReference type="PANTHER" id="PTHR10670:SF0">
    <property type="entry name" value="DNA POLYMERASE EPSILON CATALYTIC SUBUNIT A"/>
    <property type="match status" value="1"/>
</dbReference>
<dbReference type="InterPro" id="IPR029703">
    <property type="entry name" value="POL2"/>
</dbReference>
<name>A0A813ED07_POLGL</name>
<keyword evidence="4" id="KW-1185">Reference proteome</keyword>
<dbReference type="GO" id="GO:0000278">
    <property type="term" value="P:mitotic cell cycle"/>
    <property type="evidence" value="ECO:0007669"/>
    <property type="project" value="TreeGrafter"/>
</dbReference>
<dbReference type="GO" id="GO:0008622">
    <property type="term" value="C:epsilon DNA polymerase complex"/>
    <property type="evidence" value="ECO:0007669"/>
    <property type="project" value="InterPro"/>
</dbReference>
<dbReference type="PANTHER" id="PTHR10670">
    <property type="entry name" value="DNA POLYMERASE EPSILON CATALYTIC SUBUNIT A"/>
    <property type="match status" value="1"/>
</dbReference>
<dbReference type="GO" id="GO:0003887">
    <property type="term" value="F:DNA-directed DNA polymerase activity"/>
    <property type="evidence" value="ECO:0007669"/>
    <property type="project" value="UniProtKB-KW"/>
</dbReference>
<keyword evidence="1" id="KW-0863">Zinc-finger</keyword>
<keyword evidence="1" id="KW-0548">Nucleotidyltransferase</keyword>
<comment type="caution">
    <text evidence="3">The sequence shown here is derived from an EMBL/GenBank/DDBJ whole genome shotgun (WGS) entry which is preliminary data.</text>
</comment>